<dbReference type="KEGG" id="kpul:GXN76_12375"/>
<gene>
    <name evidence="2" type="ORF">GXN76_12375</name>
</gene>
<evidence type="ECO:0000313" key="3">
    <source>
        <dbReference type="Proteomes" id="UP000503088"/>
    </source>
</evidence>
<dbReference type="Proteomes" id="UP000503088">
    <property type="component" value="Chromosome"/>
</dbReference>
<evidence type="ECO:0000256" key="1">
    <source>
        <dbReference type="SAM" id="Phobius"/>
    </source>
</evidence>
<feature type="transmembrane region" description="Helical" evidence="1">
    <location>
        <begin position="114"/>
        <end position="136"/>
    </location>
</feature>
<reference evidence="2 3" key="1">
    <citation type="submission" date="2020-01" db="EMBL/GenBank/DDBJ databases">
        <authorList>
            <person name="Gulvik C.A."/>
            <person name="Batra D.G."/>
        </authorList>
    </citation>
    <scope>NUCLEOTIDE SEQUENCE [LARGE SCALE GENOMIC DNA]</scope>
    <source>
        <strain evidence="2 3">W9323</strain>
    </source>
</reference>
<feature type="transmembrane region" description="Helical" evidence="1">
    <location>
        <begin position="37"/>
        <end position="59"/>
    </location>
</feature>
<name>A0A7D3XNW3_9BACL</name>
<keyword evidence="1" id="KW-0812">Transmembrane</keyword>
<proteinExistence type="predicted"/>
<organism evidence="2 3">
    <name type="scientific">Kroppenstedtia pulmonis</name>
    <dbReference type="NCBI Taxonomy" id="1380685"/>
    <lineage>
        <taxon>Bacteria</taxon>
        <taxon>Bacillati</taxon>
        <taxon>Bacillota</taxon>
        <taxon>Bacilli</taxon>
        <taxon>Bacillales</taxon>
        <taxon>Thermoactinomycetaceae</taxon>
        <taxon>Kroppenstedtia</taxon>
    </lineage>
</organism>
<dbReference type="RefSeq" id="WP_173223610.1">
    <property type="nucleotide sequence ID" value="NZ_CP048104.1"/>
</dbReference>
<feature type="transmembrane region" description="Helical" evidence="1">
    <location>
        <begin position="79"/>
        <end position="102"/>
    </location>
</feature>
<keyword evidence="3" id="KW-1185">Reference proteome</keyword>
<accession>A0A7D3XNW3</accession>
<protein>
    <submittedName>
        <fullName evidence="2">Uncharacterized protein</fullName>
    </submittedName>
</protein>
<keyword evidence="1" id="KW-0472">Membrane</keyword>
<dbReference type="AlphaFoldDB" id="A0A7D3XNW3"/>
<sequence length="189" mass="21480">MYYLPFYLYLSLKAESQQLHQWLHTPQPISGLLGSKLLNGLLAMLITLGAATVYPVVLASSNTLTFTIHTYKWIHYGSLTGLSTIATSLLMGLFLLFLWSTAHWMRTYTGKWTWIWIVAGTLLFLFAVGKGIQFFYDPLIALFPESEASDIPFLSTDWSLNILILLTVFTSCLIFFILSCWVLDHKVEV</sequence>
<evidence type="ECO:0000313" key="2">
    <source>
        <dbReference type="EMBL" id="QKG85189.1"/>
    </source>
</evidence>
<feature type="transmembrane region" description="Helical" evidence="1">
    <location>
        <begin position="162"/>
        <end position="183"/>
    </location>
</feature>
<keyword evidence="1" id="KW-1133">Transmembrane helix</keyword>
<dbReference type="EMBL" id="CP048104">
    <property type="protein sequence ID" value="QKG85189.1"/>
    <property type="molecule type" value="Genomic_DNA"/>
</dbReference>